<organism evidence="1 2">
    <name type="scientific">Purpureocillium lilacinum</name>
    <name type="common">Paecilomyces lilacinus</name>
    <dbReference type="NCBI Taxonomy" id="33203"/>
    <lineage>
        <taxon>Eukaryota</taxon>
        <taxon>Fungi</taxon>
        <taxon>Dikarya</taxon>
        <taxon>Ascomycota</taxon>
        <taxon>Pezizomycotina</taxon>
        <taxon>Sordariomycetes</taxon>
        <taxon>Hypocreomycetidae</taxon>
        <taxon>Hypocreales</taxon>
        <taxon>Ophiocordycipitaceae</taxon>
        <taxon>Purpureocillium</taxon>
    </lineage>
</organism>
<protein>
    <submittedName>
        <fullName evidence="1">Uncharacterized protein</fullName>
    </submittedName>
</protein>
<proteinExistence type="predicted"/>
<gene>
    <name evidence="1" type="ORF">ACCO45_007975</name>
</gene>
<dbReference type="EMBL" id="JBGNUJ010000007">
    <property type="protein sequence ID" value="KAL3957397.1"/>
    <property type="molecule type" value="Genomic_DNA"/>
</dbReference>
<reference evidence="1" key="1">
    <citation type="submission" date="2024-12" db="EMBL/GenBank/DDBJ databases">
        <title>Comparative genomics and development of molecular markers within Purpureocillium lilacinum and among Purpureocillium species.</title>
        <authorList>
            <person name="Yeh Z.-Y."/>
            <person name="Ni N.-T."/>
            <person name="Lo P.-H."/>
            <person name="Mushyakhwo K."/>
            <person name="Lin C.-F."/>
            <person name="Nai Y.-S."/>
        </authorList>
    </citation>
    <scope>NUCLEOTIDE SEQUENCE</scope>
    <source>
        <strain evidence="1">NCHU-NPUST-175</strain>
    </source>
</reference>
<evidence type="ECO:0000313" key="1">
    <source>
        <dbReference type="EMBL" id="KAL3957397.1"/>
    </source>
</evidence>
<comment type="caution">
    <text evidence="1">The sequence shown here is derived from an EMBL/GenBank/DDBJ whole genome shotgun (WGS) entry which is preliminary data.</text>
</comment>
<evidence type="ECO:0000313" key="2">
    <source>
        <dbReference type="Proteomes" id="UP001638806"/>
    </source>
</evidence>
<name>A0ACC4DLY3_PURLI</name>
<accession>A0ACC4DLY3</accession>
<keyword evidence="2" id="KW-1185">Reference proteome</keyword>
<sequence>MLQQTGGGKAGVGLGPPGTGVEVSADLSANRNTKSSYHDSVEGDVVLAYRLRRFRYSKRRDEFVKNDEDETKHARYGTDEDDAPQSEDDEGVNEVAVFSFFDGEDVEAGDAGLQGFAEGDGSDEYSDSSDD</sequence>
<dbReference type="Proteomes" id="UP001638806">
    <property type="component" value="Unassembled WGS sequence"/>
</dbReference>